<dbReference type="PROSITE" id="PS50144">
    <property type="entry name" value="MATH"/>
    <property type="match status" value="2"/>
</dbReference>
<dbReference type="SMART" id="SM00225">
    <property type="entry name" value="BTB"/>
    <property type="match status" value="1"/>
</dbReference>
<reference evidence="4" key="1">
    <citation type="submission" date="2020-07" db="EMBL/GenBank/DDBJ databases">
        <title>Multicomponent nature underlies the extraordinary mechanical properties of spider dragline silk.</title>
        <authorList>
            <person name="Kono N."/>
            <person name="Nakamura H."/>
            <person name="Mori M."/>
            <person name="Yoshida Y."/>
            <person name="Ohtoshi R."/>
            <person name="Malay A.D."/>
            <person name="Moran D.A.P."/>
            <person name="Tomita M."/>
            <person name="Numata K."/>
            <person name="Arakawa K."/>
        </authorList>
    </citation>
    <scope>NUCLEOTIDE SEQUENCE</scope>
</reference>
<dbReference type="Pfam" id="PF00651">
    <property type="entry name" value="BTB"/>
    <property type="match status" value="1"/>
</dbReference>
<dbReference type="InterPro" id="IPR008974">
    <property type="entry name" value="TRAF-like"/>
</dbReference>
<dbReference type="Gene3D" id="3.30.710.10">
    <property type="entry name" value="Potassium Channel Kv1.1, Chain A"/>
    <property type="match status" value="1"/>
</dbReference>
<keyword evidence="5" id="KW-1185">Reference proteome</keyword>
<dbReference type="AlphaFoldDB" id="A0A8X6HYP7"/>
<evidence type="ECO:0000313" key="4">
    <source>
        <dbReference type="EMBL" id="GFR32536.1"/>
    </source>
</evidence>
<protein>
    <submittedName>
        <fullName evidence="4">Speckle-type POZ protein</fullName>
    </submittedName>
</protein>
<accession>A0A8X6HYP7</accession>
<dbReference type="CDD" id="cd18186">
    <property type="entry name" value="BTB_POZ_ZBTB_KLHL-like"/>
    <property type="match status" value="1"/>
</dbReference>
<dbReference type="SUPFAM" id="SSF54695">
    <property type="entry name" value="POZ domain"/>
    <property type="match status" value="1"/>
</dbReference>
<proteinExistence type="predicted"/>
<organism evidence="4 5">
    <name type="scientific">Trichonephila clavata</name>
    <name type="common">Joro spider</name>
    <name type="synonym">Nephila clavata</name>
    <dbReference type="NCBI Taxonomy" id="2740835"/>
    <lineage>
        <taxon>Eukaryota</taxon>
        <taxon>Metazoa</taxon>
        <taxon>Ecdysozoa</taxon>
        <taxon>Arthropoda</taxon>
        <taxon>Chelicerata</taxon>
        <taxon>Arachnida</taxon>
        <taxon>Araneae</taxon>
        <taxon>Araneomorphae</taxon>
        <taxon>Entelegynae</taxon>
        <taxon>Araneoidea</taxon>
        <taxon>Nephilidae</taxon>
        <taxon>Trichonephila</taxon>
    </lineage>
</organism>
<feature type="region of interest" description="Disordered" evidence="1">
    <location>
        <begin position="507"/>
        <end position="558"/>
    </location>
</feature>
<dbReference type="Proteomes" id="UP000887116">
    <property type="component" value="Unassembled WGS sequence"/>
</dbReference>
<dbReference type="InterPro" id="IPR000210">
    <property type="entry name" value="BTB/POZ_dom"/>
</dbReference>
<dbReference type="InterPro" id="IPR002083">
    <property type="entry name" value="MATH/TRAF_dom"/>
</dbReference>
<dbReference type="InterPro" id="IPR011333">
    <property type="entry name" value="SKP1/BTB/POZ_sf"/>
</dbReference>
<dbReference type="OrthoDB" id="6423537at2759"/>
<dbReference type="CDD" id="cd00121">
    <property type="entry name" value="MATH"/>
    <property type="match status" value="1"/>
</dbReference>
<evidence type="ECO:0000256" key="1">
    <source>
        <dbReference type="SAM" id="MobiDB-lite"/>
    </source>
</evidence>
<evidence type="ECO:0000313" key="5">
    <source>
        <dbReference type="Proteomes" id="UP000887116"/>
    </source>
</evidence>
<comment type="caution">
    <text evidence="4">The sequence shown here is derived from an EMBL/GenBank/DDBJ whole genome shotgun (WGS) entry which is preliminary data.</text>
</comment>
<dbReference type="EMBL" id="BMAO01009673">
    <property type="protein sequence ID" value="GFR32536.1"/>
    <property type="molecule type" value="Genomic_DNA"/>
</dbReference>
<dbReference type="Gene3D" id="2.60.210.10">
    <property type="entry name" value="Apoptosis, Tumor Necrosis Factor Receptor Associated Protein 2, Chain A"/>
    <property type="match status" value="2"/>
</dbReference>
<evidence type="ECO:0000259" key="2">
    <source>
        <dbReference type="PROSITE" id="PS50097"/>
    </source>
</evidence>
<dbReference type="Pfam" id="PF22486">
    <property type="entry name" value="MATH_2"/>
    <property type="match status" value="2"/>
</dbReference>
<sequence length="558" mass="64945">MASTLEWERHGFTFLWRIKNFSFCNQLKDKYLESPKYIVHSLGNSEWYLRLYPRGRIFDCYIPCFLRRSDSADGPENIAVDYNLSIISVDDSSKFRQEINEHSFNKGSGFGFPDFLKRDVIFSNPATYLPKDTLTVRCQMRKHRAEFATFTTCNATTRIAVESRYFTWSIKDFTSRNWSHKLKVPVMTASKMLSDLNLYFFTTASDDYLQITIENTNAKDDEAVVLKCRIAVLDFNGLTRASKTDDYMFQNYLEEWEFPPFILKNKLTRSSDVYLPNDVLTLRCHFSISSGIESERIEEFIYGPFDASHNQNPATDFKSVYHRDQHSLRNDLHRLYIKQQLCDLTLRTESVYILVHKAVVCARSSVLSDLIENDPKVRHTGIVDIPDVDPDTLRRLLTFMYTDILEDIASENAMKLYLIAVRYQIYSLKDLCLRAICVNLSTGNICDVLLFAEKRNDVVLKTASLEFILENAVEVFKSDKWKHFMVKQVQMAGEIMHQVQTPVVPGHWRENSARRDNGAWRDNSARRDNGAWRDNSARRDNSTTRDNSARRDNGTRRE</sequence>
<dbReference type="Gene3D" id="1.25.40.420">
    <property type="match status" value="1"/>
</dbReference>
<gene>
    <name evidence="4" type="primary">SPOP_16</name>
    <name evidence="4" type="ORF">TNCT_521391</name>
</gene>
<dbReference type="PANTHER" id="PTHR24413">
    <property type="entry name" value="SPECKLE-TYPE POZ PROTEIN"/>
    <property type="match status" value="1"/>
</dbReference>
<dbReference type="PROSITE" id="PS50097">
    <property type="entry name" value="BTB"/>
    <property type="match status" value="1"/>
</dbReference>
<dbReference type="GO" id="GO:0030163">
    <property type="term" value="P:protein catabolic process"/>
    <property type="evidence" value="ECO:0007669"/>
    <property type="project" value="UniProtKB-ARBA"/>
</dbReference>
<evidence type="ECO:0000259" key="3">
    <source>
        <dbReference type="PROSITE" id="PS50144"/>
    </source>
</evidence>
<feature type="domain" description="MATH" evidence="3">
    <location>
        <begin position="163"/>
        <end position="286"/>
    </location>
</feature>
<dbReference type="SUPFAM" id="SSF49599">
    <property type="entry name" value="TRAF domain-like"/>
    <property type="match status" value="2"/>
</dbReference>
<feature type="domain" description="MATH" evidence="3">
    <location>
        <begin position="11"/>
        <end position="140"/>
    </location>
</feature>
<feature type="domain" description="BTB" evidence="2">
    <location>
        <begin position="342"/>
        <end position="403"/>
    </location>
</feature>
<name>A0A8X6HYP7_TRICU</name>